<evidence type="ECO:0000313" key="3">
    <source>
        <dbReference type="Proteomes" id="UP001596407"/>
    </source>
</evidence>
<evidence type="ECO:0000313" key="2">
    <source>
        <dbReference type="EMBL" id="MFC7081592.1"/>
    </source>
</evidence>
<evidence type="ECO:0000256" key="1">
    <source>
        <dbReference type="SAM" id="Phobius"/>
    </source>
</evidence>
<dbReference type="RefSeq" id="WP_382210095.1">
    <property type="nucleotide sequence ID" value="NZ_JBHSZH010000005.1"/>
</dbReference>
<reference evidence="2 3" key="1">
    <citation type="journal article" date="2019" name="Int. J. Syst. Evol. Microbiol.">
        <title>The Global Catalogue of Microorganisms (GCM) 10K type strain sequencing project: providing services to taxonomists for standard genome sequencing and annotation.</title>
        <authorList>
            <consortium name="The Broad Institute Genomics Platform"/>
            <consortium name="The Broad Institute Genome Sequencing Center for Infectious Disease"/>
            <person name="Wu L."/>
            <person name="Ma J."/>
        </authorList>
    </citation>
    <scope>NUCLEOTIDE SEQUENCE [LARGE SCALE GENOMIC DNA]</scope>
    <source>
        <strain evidence="2 3">DT72</strain>
    </source>
</reference>
<feature type="transmembrane region" description="Helical" evidence="1">
    <location>
        <begin position="39"/>
        <end position="56"/>
    </location>
</feature>
<accession>A0ABD5WM23</accession>
<keyword evidence="1" id="KW-0812">Transmembrane</keyword>
<sequence>MDVRDQPKPAQLLGALAAVVAVIGYVAFGWRFGGDSDPAAVGLALVAVAAAVFFTVRGSDRSSA</sequence>
<dbReference type="EMBL" id="JBHSZH010000005">
    <property type="protein sequence ID" value="MFC7081592.1"/>
    <property type="molecule type" value="Genomic_DNA"/>
</dbReference>
<protein>
    <recommendedName>
        <fullName evidence="4">Multidrug transporter</fullName>
    </recommendedName>
</protein>
<feature type="transmembrane region" description="Helical" evidence="1">
    <location>
        <begin position="12"/>
        <end position="33"/>
    </location>
</feature>
<dbReference type="Proteomes" id="UP001596407">
    <property type="component" value="Unassembled WGS sequence"/>
</dbReference>
<keyword evidence="3" id="KW-1185">Reference proteome</keyword>
<proteinExistence type="predicted"/>
<comment type="caution">
    <text evidence="2">The sequence shown here is derived from an EMBL/GenBank/DDBJ whole genome shotgun (WGS) entry which is preliminary data.</text>
</comment>
<keyword evidence="1" id="KW-1133">Transmembrane helix</keyword>
<keyword evidence="1" id="KW-0472">Membrane</keyword>
<organism evidence="2 3">
    <name type="scientific">Halorussus caseinilyticus</name>
    <dbReference type="NCBI Taxonomy" id="3034025"/>
    <lineage>
        <taxon>Archaea</taxon>
        <taxon>Methanobacteriati</taxon>
        <taxon>Methanobacteriota</taxon>
        <taxon>Stenosarchaea group</taxon>
        <taxon>Halobacteria</taxon>
        <taxon>Halobacteriales</taxon>
        <taxon>Haladaptataceae</taxon>
        <taxon>Halorussus</taxon>
    </lineage>
</organism>
<gene>
    <name evidence="2" type="ORF">ACFQJ6_17275</name>
</gene>
<evidence type="ECO:0008006" key="4">
    <source>
        <dbReference type="Google" id="ProtNLM"/>
    </source>
</evidence>
<dbReference type="AlphaFoldDB" id="A0ABD5WM23"/>
<name>A0ABD5WM23_9EURY</name>